<keyword evidence="8" id="KW-0560">Oxidoreductase</keyword>
<dbReference type="PIRSF" id="PIRSF009283">
    <property type="entry name" value="HPP_dOase"/>
    <property type="match status" value="1"/>
</dbReference>
<sequence>MANSTRSAFEDINVDHIRFYVNDIAAAQEWLVDGYGFAVQAGTAPSETAAEARSVGLGRGRIRLVLTEPLLNDHPGRAYVERHGDGVADIALRVHDATAAFNEAMSRGARPVAPPVNHGGIVTATIMGFADVAHTFVQRSPEAEEQPLPGLRPADDSAAPGWDSGLRDVDHFAVCLEAGQLDPTVEFYEHLLDFEMVFTERIVVGAQAMNSKVVQSRSGAVTLTLIEPDVSREPGQIDGFLKNHGGAGVQHVAFTADSIVESVGAINAAGIDFLNTPETYYSMLADRLTLSRHSVDDLRRLGILVDEDQDGQLFQIFSQSIHPQKTFFVELIERMGAQTFGSGNIKALYEAVEAQRAQDGDAA</sequence>
<reference evidence="9" key="1">
    <citation type="journal article" date="2019" name="Int. J. Syst. Evol. Microbiol.">
        <title>The Global Catalogue of Microorganisms (GCM) 10K type strain sequencing project: providing services to taxonomists for standard genome sequencing and annotation.</title>
        <authorList>
            <consortium name="The Broad Institute Genomics Platform"/>
            <consortium name="The Broad Institute Genome Sequencing Center for Infectious Disease"/>
            <person name="Wu L."/>
            <person name="Ma J."/>
        </authorList>
    </citation>
    <scope>NUCLEOTIDE SEQUENCE [LARGE SCALE GENOMIC DNA]</scope>
    <source>
        <strain evidence="9">JCM 17137</strain>
    </source>
</reference>
<evidence type="ECO:0000259" key="7">
    <source>
        <dbReference type="PROSITE" id="PS51819"/>
    </source>
</evidence>
<name>A0ABP7FX24_9ACTN</name>
<protein>
    <submittedName>
        <fullName evidence="8">4-hydroxyphenylpyruvate dioxygenase</fullName>
    </submittedName>
</protein>
<keyword evidence="9" id="KW-1185">Reference proteome</keyword>
<organism evidence="8 9">
    <name type="scientific">Salinactinospora qingdaonensis</name>
    <dbReference type="NCBI Taxonomy" id="702744"/>
    <lineage>
        <taxon>Bacteria</taxon>
        <taxon>Bacillati</taxon>
        <taxon>Actinomycetota</taxon>
        <taxon>Actinomycetes</taxon>
        <taxon>Streptosporangiales</taxon>
        <taxon>Nocardiopsidaceae</taxon>
        <taxon>Salinactinospora</taxon>
    </lineage>
</organism>
<dbReference type="InterPro" id="IPR041735">
    <property type="entry name" value="4OHPhenylPyrv_dOase_C"/>
</dbReference>
<keyword evidence="5" id="KW-0408">Iron</keyword>
<evidence type="ECO:0000313" key="8">
    <source>
        <dbReference type="EMBL" id="GAA3748810.1"/>
    </source>
</evidence>
<dbReference type="InterPro" id="IPR004360">
    <property type="entry name" value="Glyas_Fos-R_dOase_dom"/>
</dbReference>
<dbReference type="Pfam" id="PF00903">
    <property type="entry name" value="Glyoxalase"/>
    <property type="match status" value="1"/>
</dbReference>
<dbReference type="CDD" id="cd08342">
    <property type="entry name" value="HPPD_N_like"/>
    <property type="match status" value="1"/>
</dbReference>
<dbReference type="PANTHER" id="PTHR11959">
    <property type="entry name" value="4-HYDROXYPHENYLPYRUVATE DIOXYGENASE"/>
    <property type="match status" value="1"/>
</dbReference>
<feature type="domain" description="VOC" evidence="7">
    <location>
        <begin position="13"/>
        <end position="139"/>
    </location>
</feature>
<evidence type="ECO:0000256" key="3">
    <source>
        <dbReference type="ARBA" id="ARBA00022723"/>
    </source>
</evidence>
<evidence type="ECO:0000256" key="6">
    <source>
        <dbReference type="SAM" id="MobiDB-lite"/>
    </source>
</evidence>
<comment type="similarity">
    <text evidence="2">Belongs to the 4HPPD family.</text>
</comment>
<accession>A0ABP7FX24</accession>
<dbReference type="PROSITE" id="PS51819">
    <property type="entry name" value="VOC"/>
    <property type="match status" value="2"/>
</dbReference>
<comment type="caution">
    <text evidence="8">The sequence shown here is derived from an EMBL/GenBank/DDBJ whole genome shotgun (WGS) entry which is preliminary data.</text>
</comment>
<keyword evidence="3" id="KW-0479">Metal-binding</keyword>
<evidence type="ECO:0000256" key="2">
    <source>
        <dbReference type="ARBA" id="ARBA00005877"/>
    </source>
</evidence>
<keyword evidence="8" id="KW-0223">Dioxygenase</keyword>
<feature type="region of interest" description="Disordered" evidence="6">
    <location>
        <begin position="140"/>
        <end position="159"/>
    </location>
</feature>
<keyword evidence="4" id="KW-0677">Repeat</keyword>
<dbReference type="CDD" id="cd07250">
    <property type="entry name" value="HPPD_C_like"/>
    <property type="match status" value="1"/>
</dbReference>
<dbReference type="PANTHER" id="PTHR11959:SF1">
    <property type="entry name" value="4-HYDROXYPHENYLPYRUVATE DIOXYGENASE"/>
    <property type="match status" value="1"/>
</dbReference>
<dbReference type="Pfam" id="PF13669">
    <property type="entry name" value="Glyoxalase_4"/>
    <property type="match status" value="1"/>
</dbReference>
<dbReference type="RefSeq" id="WP_344972189.1">
    <property type="nucleotide sequence ID" value="NZ_BAABDD010000013.1"/>
</dbReference>
<dbReference type="InterPro" id="IPR041736">
    <property type="entry name" value="4OHPhenylPyrv_dOase_N"/>
</dbReference>
<evidence type="ECO:0000256" key="5">
    <source>
        <dbReference type="ARBA" id="ARBA00023004"/>
    </source>
</evidence>
<dbReference type="Proteomes" id="UP001500908">
    <property type="component" value="Unassembled WGS sequence"/>
</dbReference>
<dbReference type="GO" id="GO:0051213">
    <property type="term" value="F:dioxygenase activity"/>
    <property type="evidence" value="ECO:0007669"/>
    <property type="project" value="UniProtKB-KW"/>
</dbReference>
<comment type="cofactor">
    <cofactor evidence="1">
        <name>Fe cation</name>
        <dbReference type="ChEBI" id="CHEBI:24875"/>
    </cofactor>
</comment>
<dbReference type="InterPro" id="IPR029068">
    <property type="entry name" value="Glyas_Bleomycin-R_OHBP_Dase"/>
</dbReference>
<feature type="domain" description="VOC" evidence="7">
    <location>
        <begin position="168"/>
        <end position="319"/>
    </location>
</feature>
<dbReference type="InterPro" id="IPR037523">
    <property type="entry name" value="VOC_core"/>
</dbReference>
<evidence type="ECO:0000256" key="4">
    <source>
        <dbReference type="ARBA" id="ARBA00022737"/>
    </source>
</evidence>
<dbReference type="InterPro" id="IPR005956">
    <property type="entry name" value="4OHPhenylPyrv_dOase"/>
</dbReference>
<dbReference type="EMBL" id="BAABDD010000013">
    <property type="protein sequence ID" value="GAA3748810.1"/>
    <property type="molecule type" value="Genomic_DNA"/>
</dbReference>
<dbReference type="SUPFAM" id="SSF54593">
    <property type="entry name" value="Glyoxalase/Bleomycin resistance protein/Dihydroxybiphenyl dioxygenase"/>
    <property type="match status" value="1"/>
</dbReference>
<evidence type="ECO:0000256" key="1">
    <source>
        <dbReference type="ARBA" id="ARBA00001962"/>
    </source>
</evidence>
<dbReference type="Gene3D" id="3.10.180.10">
    <property type="entry name" value="2,3-Dihydroxybiphenyl 1,2-Dioxygenase, domain 1"/>
    <property type="match status" value="2"/>
</dbReference>
<dbReference type="NCBIfam" id="TIGR01263">
    <property type="entry name" value="4HPPD"/>
    <property type="match status" value="1"/>
</dbReference>
<gene>
    <name evidence="8" type="primary">hppD</name>
    <name evidence="8" type="ORF">GCM10022402_30050</name>
</gene>
<proteinExistence type="inferred from homology"/>
<evidence type="ECO:0000313" key="9">
    <source>
        <dbReference type="Proteomes" id="UP001500908"/>
    </source>
</evidence>